<sequence>MVGEQNERMSAIAILLDRRFRVRLRLRNLNPTPGLHCDRPPENTGQHRTTPNIDSQPSGELTFCQRSIAK</sequence>
<protein>
    <submittedName>
        <fullName evidence="2">Uncharacterized protein</fullName>
    </submittedName>
</protein>
<evidence type="ECO:0000313" key="3">
    <source>
        <dbReference type="Proteomes" id="UP000500857"/>
    </source>
</evidence>
<accession>A0A6H1TTC0</accession>
<proteinExistence type="predicted"/>
<name>A0A6H1TTC0_9CYAN</name>
<dbReference type="Proteomes" id="UP000500857">
    <property type="component" value="Chromosome"/>
</dbReference>
<organism evidence="2 3">
    <name type="scientific">Oxynema aestuarii AP17</name>
    <dbReference type="NCBI Taxonomy" id="2064643"/>
    <lineage>
        <taxon>Bacteria</taxon>
        <taxon>Bacillati</taxon>
        <taxon>Cyanobacteriota</taxon>
        <taxon>Cyanophyceae</taxon>
        <taxon>Oscillatoriophycideae</taxon>
        <taxon>Oscillatoriales</taxon>
        <taxon>Oscillatoriaceae</taxon>
        <taxon>Oxynema</taxon>
        <taxon>Oxynema aestuarii</taxon>
    </lineage>
</organism>
<feature type="region of interest" description="Disordered" evidence="1">
    <location>
        <begin position="31"/>
        <end position="70"/>
    </location>
</feature>
<dbReference type="AlphaFoldDB" id="A0A6H1TTC0"/>
<keyword evidence="3" id="KW-1185">Reference proteome</keyword>
<gene>
    <name evidence="2" type="ORF">HCG48_04070</name>
</gene>
<evidence type="ECO:0000313" key="2">
    <source>
        <dbReference type="EMBL" id="QIZ69858.1"/>
    </source>
</evidence>
<dbReference type="EMBL" id="CP051167">
    <property type="protein sequence ID" value="QIZ69858.1"/>
    <property type="molecule type" value="Genomic_DNA"/>
</dbReference>
<evidence type="ECO:0000256" key="1">
    <source>
        <dbReference type="SAM" id="MobiDB-lite"/>
    </source>
</evidence>
<dbReference type="KEGG" id="oxy:HCG48_04070"/>
<reference evidence="2 3" key="1">
    <citation type="submission" date="2020-04" db="EMBL/GenBank/DDBJ databases">
        <authorList>
            <person name="Basu S."/>
            <person name="Maruthanayagam V."/>
            <person name="Chakraborty S."/>
            <person name="Pramanik A."/>
            <person name="Mukherjee J."/>
            <person name="Brink B."/>
        </authorList>
    </citation>
    <scope>NUCLEOTIDE SEQUENCE [LARGE SCALE GENOMIC DNA]</scope>
    <source>
        <strain evidence="2 3">AP17</strain>
    </source>
</reference>
<dbReference type="RefSeq" id="WP_168568015.1">
    <property type="nucleotide sequence ID" value="NZ_CP051167.1"/>
</dbReference>
<feature type="compositionally biased region" description="Polar residues" evidence="1">
    <location>
        <begin position="43"/>
        <end position="59"/>
    </location>
</feature>